<gene>
    <name evidence="2" type="ORF">ABWK59_05400</name>
</gene>
<dbReference type="EMBL" id="CP159872">
    <property type="protein sequence ID" value="XCM78399.1"/>
    <property type="molecule type" value="Genomic_DNA"/>
</dbReference>
<name>A0AAU8JQ25_9ACTN</name>
<sequence>MDLTRVLDAFETEAGALGRELARLPEAAWDHPTRCAPWSARELLGHVCVVLDWVPDMIEGQAPEVPEVAATEYYRPDRRFSTATNAARIELGRDRAARHASGVALVADFTRTWRNAEGLCRKEPEHRVVRTRHGDAMLLADFMLTRVFEVAVHGIDLADALGCEAWLTPSAGDLLLEFLTGPDTSGVTELGWSPARFLRKVTGREPLEPEETSRIARLGVTWLALG</sequence>
<keyword evidence="2" id="KW-0413">Isomerase</keyword>
<dbReference type="GO" id="GO:0046872">
    <property type="term" value="F:metal ion binding"/>
    <property type="evidence" value="ECO:0007669"/>
    <property type="project" value="InterPro"/>
</dbReference>
<organism evidence="2">
    <name type="scientific">Kitasatospora camelliae</name>
    <dbReference type="NCBI Taxonomy" id="3156397"/>
    <lineage>
        <taxon>Bacteria</taxon>
        <taxon>Bacillati</taxon>
        <taxon>Actinomycetota</taxon>
        <taxon>Actinomycetes</taxon>
        <taxon>Kitasatosporales</taxon>
        <taxon>Streptomycetaceae</taxon>
        <taxon>Kitasatospora</taxon>
    </lineage>
</organism>
<feature type="domain" description="Mycothiol-dependent maleylpyruvate isomerase metal-binding" evidence="1">
    <location>
        <begin position="11"/>
        <end position="158"/>
    </location>
</feature>
<dbReference type="InterPro" id="IPR024344">
    <property type="entry name" value="MDMPI_metal-binding"/>
</dbReference>
<dbReference type="AlphaFoldDB" id="A0AAU8JQ25"/>
<dbReference type="Gene3D" id="1.20.120.450">
    <property type="entry name" value="dinb family like domain"/>
    <property type="match status" value="1"/>
</dbReference>
<dbReference type="SUPFAM" id="SSF109854">
    <property type="entry name" value="DinB/YfiT-like putative metalloenzymes"/>
    <property type="match status" value="1"/>
</dbReference>
<dbReference type="Pfam" id="PF11716">
    <property type="entry name" value="MDMPI_N"/>
    <property type="match status" value="1"/>
</dbReference>
<dbReference type="GO" id="GO:0016853">
    <property type="term" value="F:isomerase activity"/>
    <property type="evidence" value="ECO:0007669"/>
    <property type="project" value="UniProtKB-KW"/>
</dbReference>
<reference evidence="2" key="1">
    <citation type="submission" date="2024-06" db="EMBL/GenBank/DDBJ databases">
        <title>The genome sequences of Kitasatospora sp. strain HUAS MG31.</title>
        <authorList>
            <person name="Mo P."/>
        </authorList>
    </citation>
    <scope>NUCLEOTIDE SEQUENCE</scope>
    <source>
        <strain evidence="2">HUAS MG31</strain>
    </source>
</reference>
<dbReference type="NCBIfam" id="TIGR03083">
    <property type="entry name" value="maleylpyruvate isomerase family mycothiol-dependent enzyme"/>
    <property type="match status" value="1"/>
</dbReference>
<dbReference type="KEGG" id="kcm:ABWK59_05400"/>
<accession>A0AAU8JQ25</accession>
<evidence type="ECO:0000259" key="1">
    <source>
        <dbReference type="Pfam" id="PF11716"/>
    </source>
</evidence>
<dbReference type="InterPro" id="IPR034660">
    <property type="entry name" value="DinB/YfiT-like"/>
</dbReference>
<dbReference type="RefSeq" id="WP_354638261.1">
    <property type="nucleotide sequence ID" value="NZ_CP159872.1"/>
</dbReference>
<evidence type="ECO:0000313" key="2">
    <source>
        <dbReference type="EMBL" id="XCM78399.1"/>
    </source>
</evidence>
<proteinExistence type="predicted"/>
<dbReference type="InterPro" id="IPR017517">
    <property type="entry name" value="Maleyloyr_isom"/>
</dbReference>
<protein>
    <submittedName>
        <fullName evidence="2">Maleylpyruvate isomerase family mycothiol-dependent enzyme</fullName>
    </submittedName>
</protein>